<evidence type="ECO:0008006" key="3">
    <source>
        <dbReference type="Google" id="ProtNLM"/>
    </source>
</evidence>
<keyword evidence="2" id="KW-1185">Reference proteome</keyword>
<protein>
    <recommendedName>
        <fullName evidence="3">SprT-like family</fullName>
    </recommendedName>
</protein>
<organism evidence="1 2">
    <name type="scientific">Bernardetia litoralis (strain ATCC 23117 / DSM 6794 / NBRC 15988 / NCIMB 1366 / Fx l1 / Sio-4)</name>
    <name type="common">Flexibacter litoralis</name>
    <dbReference type="NCBI Taxonomy" id="880071"/>
    <lineage>
        <taxon>Bacteria</taxon>
        <taxon>Pseudomonadati</taxon>
        <taxon>Bacteroidota</taxon>
        <taxon>Cytophagia</taxon>
        <taxon>Cytophagales</taxon>
        <taxon>Bernardetiaceae</taxon>
        <taxon>Bernardetia</taxon>
    </lineage>
</organism>
<accession>I4APV1</accession>
<dbReference type="eggNOG" id="ENOG502ZY2C">
    <property type="taxonomic scope" value="Bacteria"/>
</dbReference>
<dbReference type="OrthoDB" id="1900587at2"/>
<gene>
    <name evidence="1" type="ordered locus">Fleli_3672</name>
</gene>
<proteinExistence type="predicted"/>
<dbReference type="Proteomes" id="UP000006054">
    <property type="component" value="Chromosome"/>
</dbReference>
<dbReference type="AlphaFoldDB" id="I4APV1"/>
<name>I4APV1_BERLS</name>
<evidence type="ECO:0000313" key="2">
    <source>
        <dbReference type="Proteomes" id="UP000006054"/>
    </source>
</evidence>
<sequence>MKLLTYTYSKQEINERFEKVRQQVFIHSKQIKTDNFQVVSNNDVKLIFNLYDTYFFDTYFKENKVTEKMAFDFSKKMTSAGGKLMYYKVTNQNPIQFRMRISAYLIFNSFKNDSSKPVNLAGFETKNRLEALMHIIEHEIIHLIEFLAFNNSSCKKDNFKKLASSIFGHTAFTHSLLTGKMEALKEYDLKIGDWVDFSFDGKKHKGFIQKITKRATVMALDEKGMYKDNKGNHFTKFYILLKYLKKMDKKPI</sequence>
<dbReference type="EMBL" id="CP003345">
    <property type="protein sequence ID" value="AFM05986.1"/>
    <property type="molecule type" value="Genomic_DNA"/>
</dbReference>
<dbReference type="RefSeq" id="WP_014799410.1">
    <property type="nucleotide sequence ID" value="NC_018018.1"/>
</dbReference>
<dbReference type="HOGENOM" id="CLU_077405_0_0_10"/>
<evidence type="ECO:0000313" key="1">
    <source>
        <dbReference type="EMBL" id="AFM05986.1"/>
    </source>
</evidence>
<reference evidence="2" key="1">
    <citation type="submission" date="2012-06" db="EMBL/GenBank/DDBJ databases">
        <title>The complete genome of Flexibacter litoralis DSM 6794.</title>
        <authorList>
            <person name="Lucas S."/>
            <person name="Copeland A."/>
            <person name="Lapidus A."/>
            <person name="Glavina del Rio T."/>
            <person name="Dalin E."/>
            <person name="Tice H."/>
            <person name="Bruce D."/>
            <person name="Goodwin L."/>
            <person name="Pitluck S."/>
            <person name="Peters L."/>
            <person name="Ovchinnikova G."/>
            <person name="Lu M."/>
            <person name="Kyrpides N."/>
            <person name="Mavromatis K."/>
            <person name="Ivanova N."/>
            <person name="Brettin T."/>
            <person name="Detter J.C."/>
            <person name="Han C."/>
            <person name="Larimer F."/>
            <person name="Land M."/>
            <person name="Hauser L."/>
            <person name="Markowitz V."/>
            <person name="Cheng J.-F."/>
            <person name="Hugenholtz P."/>
            <person name="Woyke T."/>
            <person name="Wu D."/>
            <person name="Spring S."/>
            <person name="Lang E."/>
            <person name="Kopitz M."/>
            <person name="Brambilla E."/>
            <person name="Klenk H.-P."/>
            <person name="Eisen J.A."/>
        </authorList>
    </citation>
    <scope>NUCLEOTIDE SEQUENCE [LARGE SCALE GENOMIC DNA]</scope>
    <source>
        <strain evidence="2">ATCC 23117 / DSM 6794 / NBRC 15988 / NCIMB 1366 / Sio-4</strain>
    </source>
</reference>
<dbReference type="KEGG" id="fli:Fleli_3672"/>